<feature type="compositionally biased region" description="Basic and acidic residues" evidence="1">
    <location>
        <begin position="39"/>
        <end position="53"/>
    </location>
</feature>
<name>A0ABN4JVD6_9BACL</name>
<organism evidence="2 3">
    <name type="scientific">Planococcus kocurii</name>
    <dbReference type="NCBI Taxonomy" id="1374"/>
    <lineage>
        <taxon>Bacteria</taxon>
        <taxon>Bacillati</taxon>
        <taxon>Bacillota</taxon>
        <taxon>Bacilli</taxon>
        <taxon>Bacillales</taxon>
        <taxon>Caryophanaceae</taxon>
        <taxon>Planococcus</taxon>
    </lineage>
</organism>
<feature type="compositionally biased region" description="Basic and acidic residues" evidence="1">
    <location>
        <begin position="81"/>
        <end position="117"/>
    </location>
</feature>
<evidence type="ECO:0000256" key="1">
    <source>
        <dbReference type="SAM" id="MobiDB-lite"/>
    </source>
</evidence>
<accession>A0ABN4JVD6</accession>
<dbReference type="EMBL" id="CP013661">
    <property type="protein sequence ID" value="ALS78907.1"/>
    <property type="molecule type" value="Genomic_DNA"/>
</dbReference>
<sequence>MEALIFGLVIMAVSAFFNKSKKDSPDGDVPAKPVSTKASTDRDGRSDQGRFKRVEDYAKEIYGELQNQKNQGSERVGQAKKKAEEMVNRAPLREARQEVQRRVSSRDAQHEIQDRISTHRSKPLRDQPVSQSPEEISHEFLPLSSEDVRRGIIMAEILLPPKSKR</sequence>
<dbReference type="RefSeq" id="WP_058385565.1">
    <property type="nucleotide sequence ID" value="NZ_CP013661.2"/>
</dbReference>
<feature type="region of interest" description="Disordered" evidence="1">
    <location>
        <begin position="66"/>
        <end position="138"/>
    </location>
</feature>
<feature type="region of interest" description="Disordered" evidence="1">
    <location>
        <begin position="19"/>
        <end position="53"/>
    </location>
</feature>
<dbReference type="Proteomes" id="UP000065533">
    <property type="component" value="Chromosome"/>
</dbReference>
<gene>
    <name evidence="2" type="ORF">AUO94_09675</name>
</gene>
<evidence type="ECO:0000313" key="3">
    <source>
        <dbReference type="Proteomes" id="UP000065533"/>
    </source>
</evidence>
<protein>
    <submittedName>
        <fullName evidence="2">Uncharacterized protein</fullName>
    </submittedName>
</protein>
<evidence type="ECO:0000313" key="2">
    <source>
        <dbReference type="EMBL" id="ALS78907.1"/>
    </source>
</evidence>
<keyword evidence="3" id="KW-1185">Reference proteome</keyword>
<reference evidence="2" key="1">
    <citation type="submission" date="2016-01" db="EMBL/GenBank/DDBJ databases">
        <title>Complete genome of Planococcus kocurri type strain.</title>
        <authorList>
            <person name="See-Too W.S."/>
        </authorList>
    </citation>
    <scope>NUCLEOTIDE SEQUENCE [LARGE SCALE GENOMIC DNA]</scope>
    <source>
        <strain evidence="2">ATCC 43650</strain>
    </source>
</reference>
<proteinExistence type="predicted"/>